<gene>
    <name evidence="2" type="ORF">P167DRAFT_502489</name>
</gene>
<dbReference type="InterPro" id="IPR012471">
    <property type="entry name" value="DUF1690"/>
</dbReference>
<accession>A0A3N4KXN6</accession>
<dbReference type="InParanoid" id="A0A3N4KXN6"/>
<evidence type="ECO:0000313" key="3">
    <source>
        <dbReference type="Proteomes" id="UP000277580"/>
    </source>
</evidence>
<dbReference type="AlphaFoldDB" id="A0A3N4KXN6"/>
<keyword evidence="3" id="KW-1185">Reference proteome</keyword>
<dbReference type="EMBL" id="ML119114">
    <property type="protein sequence ID" value="RPB15296.1"/>
    <property type="molecule type" value="Genomic_DNA"/>
</dbReference>
<reference evidence="2 3" key="1">
    <citation type="journal article" date="2018" name="Nat. Ecol. Evol.">
        <title>Pezizomycetes genomes reveal the molecular basis of ectomycorrhizal truffle lifestyle.</title>
        <authorList>
            <person name="Murat C."/>
            <person name="Payen T."/>
            <person name="Noel B."/>
            <person name="Kuo A."/>
            <person name="Morin E."/>
            <person name="Chen J."/>
            <person name="Kohler A."/>
            <person name="Krizsan K."/>
            <person name="Balestrini R."/>
            <person name="Da Silva C."/>
            <person name="Montanini B."/>
            <person name="Hainaut M."/>
            <person name="Levati E."/>
            <person name="Barry K.W."/>
            <person name="Belfiori B."/>
            <person name="Cichocki N."/>
            <person name="Clum A."/>
            <person name="Dockter R.B."/>
            <person name="Fauchery L."/>
            <person name="Guy J."/>
            <person name="Iotti M."/>
            <person name="Le Tacon F."/>
            <person name="Lindquist E.A."/>
            <person name="Lipzen A."/>
            <person name="Malagnac F."/>
            <person name="Mello A."/>
            <person name="Molinier V."/>
            <person name="Miyauchi S."/>
            <person name="Poulain J."/>
            <person name="Riccioni C."/>
            <person name="Rubini A."/>
            <person name="Sitrit Y."/>
            <person name="Splivallo R."/>
            <person name="Traeger S."/>
            <person name="Wang M."/>
            <person name="Zifcakova L."/>
            <person name="Wipf D."/>
            <person name="Zambonelli A."/>
            <person name="Paolocci F."/>
            <person name="Nowrousian M."/>
            <person name="Ottonello S."/>
            <person name="Baldrian P."/>
            <person name="Spatafora J.W."/>
            <person name="Henrissat B."/>
            <person name="Nagy L.G."/>
            <person name="Aury J.M."/>
            <person name="Wincker P."/>
            <person name="Grigoriev I.V."/>
            <person name="Bonfante P."/>
            <person name="Martin F.M."/>
        </authorList>
    </citation>
    <scope>NUCLEOTIDE SEQUENCE [LARGE SCALE GENOMIC DNA]</scope>
    <source>
        <strain evidence="2 3">CCBAS932</strain>
    </source>
</reference>
<dbReference type="Proteomes" id="UP000277580">
    <property type="component" value="Unassembled WGS sequence"/>
</dbReference>
<protein>
    <recommendedName>
        <fullName evidence="4">DUF1690-domain-containing protein</fullName>
    </recommendedName>
</protein>
<evidence type="ECO:0000313" key="2">
    <source>
        <dbReference type="EMBL" id="RPB15296.1"/>
    </source>
</evidence>
<feature type="region of interest" description="Disordered" evidence="1">
    <location>
        <begin position="1"/>
        <end position="26"/>
    </location>
</feature>
<feature type="compositionally biased region" description="Basic and acidic residues" evidence="1">
    <location>
        <begin position="54"/>
        <end position="76"/>
    </location>
</feature>
<name>A0A3N4KXN6_9PEZI</name>
<evidence type="ECO:0008006" key="4">
    <source>
        <dbReference type="Google" id="ProtNLM"/>
    </source>
</evidence>
<feature type="region of interest" description="Disordered" evidence="1">
    <location>
        <begin position="53"/>
        <end position="76"/>
    </location>
</feature>
<sequence>MGSGNSKPTEHVFYGSETPTDSTREKTLELHIQSRVESELQRLQQRESQILNDLEEKLTAEDKKHGSAEKNPGREKVQAELDALRQRLNGIPKVHELDKDVEKARDDVIKCLRSHDRTPLDCHREVDEFKAQTRRLERQFVVRTVGRDFPAGH</sequence>
<organism evidence="2 3">
    <name type="scientific">Morchella conica CCBAS932</name>
    <dbReference type="NCBI Taxonomy" id="1392247"/>
    <lineage>
        <taxon>Eukaryota</taxon>
        <taxon>Fungi</taxon>
        <taxon>Dikarya</taxon>
        <taxon>Ascomycota</taxon>
        <taxon>Pezizomycotina</taxon>
        <taxon>Pezizomycetes</taxon>
        <taxon>Pezizales</taxon>
        <taxon>Morchellaceae</taxon>
        <taxon>Morchella</taxon>
    </lineage>
</organism>
<dbReference type="OrthoDB" id="5544375at2759"/>
<proteinExistence type="predicted"/>
<evidence type="ECO:0000256" key="1">
    <source>
        <dbReference type="SAM" id="MobiDB-lite"/>
    </source>
</evidence>
<dbReference type="Pfam" id="PF07956">
    <property type="entry name" value="DUF1690"/>
    <property type="match status" value="1"/>
</dbReference>